<dbReference type="GO" id="GO:0005737">
    <property type="term" value="C:cytoplasm"/>
    <property type="evidence" value="ECO:0007669"/>
    <property type="project" value="TreeGrafter"/>
</dbReference>
<dbReference type="FunFam" id="3.40.50.980:FF:000001">
    <property type="entry name" value="Non-ribosomal peptide synthetase"/>
    <property type="match status" value="1"/>
</dbReference>
<comment type="similarity">
    <text evidence="2">Belongs to the ATP-dependent AMP-binding enzyme family.</text>
</comment>
<dbReference type="Pfam" id="PF00668">
    <property type="entry name" value="Condensation"/>
    <property type="match status" value="2"/>
</dbReference>
<organism evidence="9 10">
    <name type="scientific">Streptomyces parvus</name>
    <dbReference type="NCBI Taxonomy" id="66428"/>
    <lineage>
        <taxon>Bacteria</taxon>
        <taxon>Bacillati</taxon>
        <taxon>Actinomycetota</taxon>
        <taxon>Actinomycetes</taxon>
        <taxon>Kitasatosporales</taxon>
        <taxon>Streptomycetaceae</taxon>
        <taxon>Streptomyces</taxon>
    </lineage>
</organism>
<feature type="region of interest" description="Disordered" evidence="7">
    <location>
        <begin position="1604"/>
        <end position="1651"/>
    </location>
</feature>
<dbReference type="InterPro" id="IPR025110">
    <property type="entry name" value="AMP-bd_C"/>
</dbReference>
<keyword evidence="6" id="KW-0045">Antibiotic biosynthesis</keyword>
<evidence type="ECO:0000256" key="4">
    <source>
        <dbReference type="ARBA" id="ARBA00022553"/>
    </source>
</evidence>
<evidence type="ECO:0000256" key="5">
    <source>
        <dbReference type="ARBA" id="ARBA00022737"/>
    </source>
</evidence>
<dbReference type="InterPro" id="IPR009081">
    <property type="entry name" value="PP-bd_ACP"/>
</dbReference>
<evidence type="ECO:0000256" key="1">
    <source>
        <dbReference type="ARBA" id="ARBA00001957"/>
    </source>
</evidence>
<dbReference type="InterPro" id="IPR010060">
    <property type="entry name" value="NRPS_synth"/>
</dbReference>
<proteinExistence type="inferred from homology"/>
<dbReference type="Gene3D" id="3.30.559.10">
    <property type="entry name" value="Chloramphenicol acetyltransferase-like domain"/>
    <property type="match status" value="2"/>
</dbReference>
<dbReference type="PROSITE" id="PS00012">
    <property type="entry name" value="PHOSPHOPANTETHEINE"/>
    <property type="match status" value="2"/>
</dbReference>
<evidence type="ECO:0000256" key="3">
    <source>
        <dbReference type="ARBA" id="ARBA00022450"/>
    </source>
</evidence>
<evidence type="ECO:0000256" key="6">
    <source>
        <dbReference type="ARBA" id="ARBA00023194"/>
    </source>
</evidence>
<dbReference type="FunFam" id="3.40.50.12780:FF:000012">
    <property type="entry name" value="Non-ribosomal peptide synthetase"/>
    <property type="match status" value="1"/>
</dbReference>
<gene>
    <name evidence="9" type="ORF">FY004_34250</name>
</gene>
<dbReference type="PROSITE" id="PS50075">
    <property type="entry name" value="CARRIER"/>
    <property type="match status" value="2"/>
</dbReference>
<dbReference type="SUPFAM" id="SSF47336">
    <property type="entry name" value="ACP-like"/>
    <property type="match status" value="2"/>
</dbReference>
<comment type="caution">
    <text evidence="9">The sequence shown here is derived from an EMBL/GenBank/DDBJ whole genome shotgun (WGS) entry which is preliminary data.</text>
</comment>
<dbReference type="InterPro" id="IPR020806">
    <property type="entry name" value="PKS_PP-bd"/>
</dbReference>
<dbReference type="InterPro" id="IPR020845">
    <property type="entry name" value="AMP-binding_CS"/>
</dbReference>
<dbReference type="SMART" id="SM00823">
    <property type="entry name" value="PKS_PP"/>
    <property type="match status" value="2"/>
</dbReference>
<dbReference type="Gene3D" id="3.30.559.30">
    <property type="entry name" value="Nonribosomal peptide synthetase, condensation domain"/>
    <property type="match status" value="2"/>
</dbReference>
<dbReference type="FunFam" id="1.10.1200.10:FF:000005">
    <property type="entry name" value="Nonribosomal peptide synthetase 1"/>
    <property type="match status" value="2"/>
</dbReference>
<protein>
    <submittedName>
        <fullName evidence="9">Amino acid adenylation domain-containing protein</fullName>
    </submittedName>
</protein>
<dbReference type="NCBIfam" id="TIGR01733">
    <property type="entry name" value="AA-adenyl-dom"/>
    <property type="match status" value="1"/>
</dbReference>
<reference evidence="9 10" key="1">
    <citation type="submission" date="2019-08" db="EMBL/GenBank/DDBJ databases">
        <title>Draft genome for granaticin producer strain Streptomyces parvus C05.</title>
        <authorList>
            <person name="Gonzalez-Pimentel J.L."/>
        </authorList>
    </citation>
    <scope>NUCLEOTIDE SEQUENCE [LARGE SCALE GENOMIC DNA]</scope>
    <source>
        <strain evidence="9 10">C05</strain>
    </source>
</reference>
<dbReference type="InterPro" id="IPR023213">
    <property type="entry name" value="CAT-like_dom_sf"/>
</dbReference>
<dbReference type="Proteomes" id="UP000323242">
    <property type="component" value="Unassembled WGS sequence"/>
</dbReference>
<sequence length="1651" mass="175097">LVPTALIPLPALPVTANGKLDRAALPAPRLTSPVSRTAPRTDEERRLAALFAELLRTEHIGVDDSFFALGGDSILSIQLVGAARKAGLVLTPQDVFRHRTVSGLLAVAERATPDDGTSAGPPAPDEGESGRLTPLQEGLLFLSQYDGPEATGTGGDPLDVYHVQVVIRLTDDLDADRLRHALNTVVRRHAPLRTAFIGEEDGWTQRVHADAEPEFEELDLRRRKPKEQERRAVRRADDDRRRRFDLTAPPLLRTTIVRRSETTELVLTGHHLVLDGWSLPLLVRELLHVYADIDLPAPPAYPLHRAWLDAQDERGAAEAWRAALDGITEPTRIVPDDPGEQELPDEHTVVLDTELTDRIAAFARERELTLSTLTQTVWGLVLSAHTGRRDVVFGTVVSGRPAEVPGVTDMIGLFVNTVPVRVTVRPAETLAALAARVQDEFAALLPHHHLGLAAIQRAAGHGVLFDTLTALENYPADGLPALAEATGLGLAEIRGRDATHYPLTFAAVPGERLTLRLTYRPAAVTPARAEELAARVEHLLRTLVAAPDTRIAALDPLTDTERATLTAHRAGPSAPAARTWARLFAEQRDRRPDAVAVDAPEASLTYAELDRRAGELAGLLHDSGIRPGQLVAVILPRSVDLVVAQLAVQQAGAAHLPIDPDYPEDRIAAMLQDARPAGILTHRALAGRYPDALLTDAPARPTPLRSADAAITPDHPAYVIFTSGSTGRPKGVITPHRGLAALATAQAERLGIDDGSRVLQLASPSFDASVMETLMALATGATLVVPEPGPLAGPLLGETIARRRVSHALIPPTALTGLEPDGLDCLRTLIVGGEACTAPLTARWAPGRRMVNAYGPTEATACVTMSAPLHPGATPPIGTPLHGVRTHVLDTLLRPVPPGATGELYVAGPGVAEGYLGRPRLTAERFTAEPGGPPGSRMYRTGDLVSRAPDGSLRYLGRADDQVKVRGFRVEPGEIVAALQARPEIRAAAVVLRQDDPAGPRRLVAYLVPAGDPAVGIDPAALRTALARVLPDHMVPSAFVSVPGLPVTANGKLDRDALPAPDFGAATGDTAPEGPVEETLAALFAEVLALPSVGAEDSFFTLGGDSILSMQLVARARAAGLRLTPREVFEQTSVRALAALVSGRSPDPGAGPSAPALPDSGTAPLTPIMRWIAERPGPTGRFSQSMLLTLPPAIAPAETARVLGAVLRHHAVLRAHIDLDTGTFVIPEPDEGADPALDEGPSGTGAGAEALAREVDALAAQLDPAAGLMVRARSYPGHAGQPGRLLLVVHHLAVDGVSWRILLDDLAQAWHDIEQGRAPQLPPVTTSFQSWAHTLRRQSATRTGELPLWDEILAAPDRLPAPPGAPAAEPHALGTVAEARHLVRTLDGTHTRTLLTGAAERHGVRVQDLLLTALARAVREWSGRDEVDFAAHVEGHGREQQIEDGADLSRTVGWFTSLYPVRLTATAAEPPAGTLARTRDHLERLPDSGMGYGLLRYGTDTPREPEPADAPLIAFNYLGRFGTAPDGGGAAWAPAPEAGVLGGAIDDTLAMAHAVEINALTRDTPDGPLLDTRLTWSPAAVDDKAAHHLADCWRRALTALAVDGPDLGDGPEPTAVPDAGPADPPTGRPAHGLSPLSPEQTAMLEARWRNR</sequence>
<evidence type="ECO:0000313" key="9">
    <source>
        <dbReference type="EMBL" id="TYR48665.1"/>
    </source>
</evidence>
<dbReference type="InterPro" id="IPR001242">
    <property type="entry name" value="Condensation_dom"/>
</dbReference>
<accession>A0A5D4I923</accession>
<dbReference type="PROSITE" id="PS00455">
    <property type="entry name" value="AMP_BINDING"/>
    <property type="match status" value="1"/>
</dbReference>
<dbReference type="InterPro" id="IPR042099">
    <property type="entry name" value="ANL_N_sf"/>
</dbReference>
<evidence type="ECO:0000256" key="2">
    <source>
        <dbReference type="ARBA" id="ARBA00006432"/>
    </source>
</evidence>
<keyword evidence="5" id="KW-0677">Repeat</keyword>
<dbReference type="Pfam" id="PF00501">
    <property type="entry name" value="AMP-binding"/>
    <property type="match status" value="1"/>
</dbReference>
<keyword evidence="4" id="KW-0597">Phosphoprotein</keyword>
<dbReference type="InterPro" id="IPR045851">
    <property type="entry name" value="AMP-bd_C_sf"/>
</dbReference>
<evidence type="ECO:0000259" key="8">
    <source>
        <dbReference type="PROSITE" id="PS50075"/>
    </source>
</evidence>
<name>A0A5D4I923_9ACTN</name>
<feature type="domain" description="Carrier" evidence="8">
    <location>
        <begin position="1071"/>
        <end position="1145"/>
    </location>
</feature>
<dbReference type="FunFam" id="3.30.300.30:FF:000010">
    <property type="entry name" value="Enterobactin synthetase component F"/>
    <property type="match status" value="1"/>
</dbReference>
<dbReference type="RefSeq" id="WP_148904892.1">
    <property type="nucleotide sequence ID" value="NZ_VSZQ01000299.1"/>
</dbReference>
<dbReference type="InterPro" id="IPR006162">
    <property type="entry name" value="Ppantetheine_attach_site"/>
</dbReference>
<dbReference type="SUPFAM" id="SSF52777">
    <property type="entry name" value="CoA-dependent acyltransferases"/>
    <property type="match status" value="4"/>
</dbReference>
<keyword evidence="3" id="KW-0596">Phosphopantetheine</keyword>
<dbReference type="Gene3D" id="1.10.1200.10">
    <property type="entry name" value="ACP-like"/>
    <property type="match status" value="2"/>
</dbReference>
<dbReference type="EMBL" id="VSZQ01000299">
    <property type="protein sequence ID" value="TYR48665.1"/>
    <property type="molecule type" value="Genomic_DNA"/>
</dbReference>
<dbReference type="GO" id="GO:0017000">
    <property type="term" value="P:antibiotic biosynthetic process"/>
    <property type="evidence" value="ECO:0007669"/>
    <property type="project" value="UniProtKB-KW"/>
</dbReference>
<keyword evidence="10" id="KW-1185">Reference proteome</keyword>
<dbReference type="PANTHER" id="PTHR45527:SF1">
    <property type="entry name" value="FATTY ACID SYNTHASE"/>
    <property type="match status" value="1"/>
</dbReference>
<feature type="region of interest" description="Disordered" evidence="7">
    <location>
        <begin position="110"/>
        <end position="131"/>
    </location>
</feature>
<dbReference type="InterPro" id="IPR000873">
    <property type="entry name" value="AMP-dep_synth/lig_dom"/>
</dbReference>
<dbReference type="InterPro" id="IPR010071">
    <property type="entry name" value="AA_adenyl_dom"/>
</dbReference>
<dbReference type="SUPFAM" id="SSF56801">
    <property type="entry name" value="Acetyl-CoA synthetase-like"/>
    <property type="match status" value="2"/>
</dbReference>
<dbReference type="Pfam" id="PF00550">
    <property type="entry name" value="PP-binding"/>
    <property type="match status" value="2"/>
</dbReference>
<dbReference type="NCBIfam" id="TIGR01720">
    <property type="entry name" value="NRPS-para261"/>
    <property type="match status" value="1"/>
</dbReference>
<dbReference type="GO" id="GO:0008610">
    <property type="term" value="P:lipid biosynthetic process"/>
    <property type="evidence" value="ECO:0007669"/>
    <property type="project" value="UniProtKB-ARBA"/>
</dbReference>
<feature type="non-terminal residue" evidence="9">
    <location>
        <position position="1"/>
    </location>
</feature>
<dbReference type="GO" id="GO:0044550">
    <property type="term" value="P:secondary metabolite biosynthetic process"/>
    <property type="evidence" value="ECO:0007669"/>
    <property type="project" value="UniProtKB-ARBA"/>
</dbReference>
<dbReference type="Gene3D" id="3.30.300.30">
    <property type="match status" value="2"/>
</dbReference>
<feature type="domain" description="Carrier" evidence="8">
    <location>
        <begin position="38"/>
        <end position="112"/>
    </location>
</feature>
<dbReference type="Gene3D" id="3.40.50.12780">
    <property type="entry name" value="N-terminal domain of ligase-like"/>
    <property type="match status" value="1"/>
</dbReference>
<dbReference type="GO" id="GO:0003824">
    <property type="term" value="F:catalytic activity"/>
    <property type="evidence" value="ECO:0007669"/>
    <property type="project" value="InterPro"/>
</dbReference>
<dbReference type="InterPro" id="IPR036736">
    <property type="entry name" value="ACP-like_sf"/>
</dbReference>
<comment type="cofactor">
    <cofactor evidence="1">
        <name>pantetheine 4'-phosphate</name>
        <dbReference type="ChEBI" id="CHEBI:47942"/>
    </cofactor>
</comment>
<dbReference type="GO" id="GO:0031177">
    <property type="term" value="F:phosphopantetheine binding"/>
    <property type="evidence" value="ECO:0007669"/>
    <property type="project" value="InterPro"/>
</dbReference>
<dbReference type="PANTHER" id="PTHR45527">
    <property type="entry name" value="NONRIBOSOMAL PEPTIDE SYNTHETASE"/>
    <property type="match status" value="1"/>
</dbReference>
<evidence type="ECO:0000256" key="7">
    <source>
        <dbReference type="SAM" id="MobiDB-lite"/>
    </source>
</evidence>
<dbReference type="GO" id="GO:0043041">
    <property type="term" value="P:amino acid activation for nonribosomal peptide biosynthetic process"/>
    <property type="evidence" value="ECO:0007669"/>
    <property type="project" value="TreeGrafter"/>
</dbReference>
<evidence type="ECO:0000313" key="10">
    <source>
        <dbReference type="Proteomes" id="UP000323242"/>
    </source>
</evidence>
<dbReference type="Pfam" id="PF13193">
    <property type="entry name" value="AMP-binding_C"/>
    <property type="match status" value="1"/>
</dbReference>